<dbReference type="Proteomes" id="UP001159427">
    <property type="component" value="Unassembled WGS sequence"/>
</dbReference>
<dbReference type="SUPFAM" id="SSF53098">
    <property type="entry name" value="Ribonuclease H-like"/>
    <property type="match status" value="1"/>
</dbReference>
<dbReference type="EMBL" id="CALNXI010000820">
    <property type="protein sequence ID" value="CAH3141515.1"/>
    <property type="molecule type" value="Genomic_DNA"/>
</dbReference>
<reference evidence="1 2" key="1">
    <citation type="submission" date="2022-05" db="EMBL/GenBank/DDBJ databases">
        <authorList>
            <consortium name="Genoscope - CEA"/>
            <person name="William W."/>
        </authorList>
    </citation>
    <scope>NUCLEOTIDE SEQUENCE [LARGE SCALE GENOMIC DNA]</scope>
</reference>
<comment type="caution">
    <text evidence="1">The sequence shown here is derived from an EMBL/GenBank/DDBJ whole genome shotgun (WGS) entry which is preliminary data.</text>
</comment>
<organism evidence="1 2">
    <name type="scientific">Porites evermanni</name>
    <dbReference type="NCBI Taxonomy" id="104178"/>
    <lineage>
        <taxon>Eukaryota</taxon>
        <taxon>Metazoa</taxon>
        <taxon>Cnidaria</taxon>
        <taxon>Anthozoa</taxon>
        <taxon>Hexacorallia</taxon>
        <taxon>Scleractinia</taxon>
        <taxon>Fungiina</taxon>
        <taxon>Poritidae</taxon>
        <taxon>Porites</taxon>
    </lineage>
</organism>
<dbReference type="PANTHER" id="PTHR31511">
    <property type="entry name" value="PROTEIN CBG23764"/>
    <property type="match status" value="1"/>
</dbReference>
<gene>
    <name evidence="1" type="ORF">PEVE_00042198</name>
</gene>
<evidence type="ECO:0000313" key="2">
    <source>
        <dbReference type="Proteomes" id="UP001159427"/>
    </source>
</evidence>
<evidence type="ECO:0000313" key="1">
    <source>
        <dbReference type="EMBL" id="CAH3141515.1"/>
    </source>
</evidence>
<dbReference type="InterPro" id="IPR044925">
    <property type="entry name" value="His-Me_finger_sf"/>
</dbReference>
<dbReference type="PANTHER" id="PTHR31511:SF12">
    <property type="entry name" value="RHO TERMINATION FACTOR N-TERMINAL DOMAIN-CONTAINING PROTEIN"/>
    <property type="match status" value="1"/>
</dbReference>
<dbReference type="SUPFAM" id="SSF54060">
    <property type="entry name" value="His-Me finger endonucleases"/>
    <property type="match status" value="1"/>
</dbReference>
<proteinExistence type="predicted"/>
<sequence length="601" mass="70418">LQLSQQQILNRIGVWLSEGSGWTVSSINEHFINTIVYEPMRGNSYIPLPPKLQNSAKGLINLQNKDNECFRWCHIRYLNPQERNPHRIKKSDEMIVQELNYQGVEFPVATKHYGKIEEQNSININVFGYENEQFYPIHVSERKNEKVLNLPLITQGEKQHYVLIKDFNKMIYNKTKHQHRKYFCMYCLQCFSTDEILTKHKNNCMVINGEQAIRMPKECSMVQFQNYHKQMPAPFVIYADFEAITEKVYGCQPDGVKSYTEEYQKHTGCNYGYKLVCCYDDKYSKPVKIYRGENSISYFMLDMLSEVEYCQKMISSEFHKPLQMADEEEKLFKVAEECHICGQKYLDTEVRVRDHCHITGQNRLSAHQDCNLKLRISPKEFKVPVIFHNLRGYDSHLIINNLSINCIPNNMEKYMAFGLGKHVVFLDSFQFMASSLERLAANLPADAFKYTSQVFQNEKLSLMKQKGVYPYDYVDSFGKFGDQQLPPKEEFYSILTGEGISDEQYQHAQKVWNTFNMRTMGEYHDLYLKSDILLLADVFENFHKTCLQYYKLDPCHYFTSPGLSWDAMLKMTGIKLELMADVDMFQFIEKGLRGGISYIAN</sequence>
<evidence type="ECO:0008006" key="3">
    <source>
        <dbReference type="Google" id="ProtNLM"/>
    </source>
</evidence>
<feature type="non-terminal residue" evidence="1">
    <location>
        <position position="1"/>
    </location>
</feature>
<accession>A0ABN8PDH1</accession>
<dbReference type="InterPro" id="IPR012337">
    <property type="entry name" value="RNaseH-like_sf"/>
</dbReference>
<protein>
    <recommendedName>
        <fullName evidence="3">DNA-directed DNA polymerase</fullName>
    </recommendedName>
</protein>
<name>A0ABN8PDH1_9CNID</name>
<keyword evidence="2" id="KW-1185">Reference proteome</keyword>